<sequence>MAASAIEAINGCINSENKVTQVPISLLMENLILIQASTTLLIPMGLSNSSSVMRDLAITIKSQDNEEII</sequence>
<comment type="caution">
    <text evidence="1">The sequence shown here is derived from an EMBL/GenBank/DDBJ whole genome shotgun (WGS) entry which is preliminary data.</text>
</comment>
<dbReference type="AlphaFoldDB" id="A0AAW0LID8"/>
<dbReference type="EMBL" id="PKMF04000088">
    <property type="protein sequence ID" value="KAK7851381.1"/>
    <property type="molecule type" value="Genomic_DNA"/>
</dbReference>
<organism evidence="1 3">
    <name type="scientific">Quercus suber</name>
    <name type="common">Cork oak</name>
    <dbReference type="NCBI Taxonomy" id="58331"/>
    <lineage>
        <taxon>Eukaryota</taxon>
        <taxon>Viridiplantae</taxon>
        <taxon>Streptophyta</taxon>
        <taxon>Embryophyta</taxon>
        <taxon>Tracheophyta</taxon>
        <taxon>Spermatophyta</taxon>
        <taxon>Magnoliopsida</taxon>
        <taxon>eudicotyledons</taxon>
        <taxon>Gunneridae</taxon>
        <taxon>Pentapetalae</taxon>
        <taxon>rosids</taxon>
        <taxon>fabids</taxon>
        <taxon>Fagales</taxon>
        <taxon>Fagaceae</taxon>
        <taxon>Quercus</taxon>
    </lineage>
</organism>
<evidence type="ECO:0000313" key="1">
    <source>
        <dbReference type="EMBL" id="KAK7851373.1"/>
    </source>
</evidence>
<keyword evidence="3" id="KW-1185">Reference proteome</keyword>
<name>A0AAW0LID8_QUESU</name>
<gene>
    <name evidence="2" type="ORF">CFP56_042317</name>
    <name evidence="1" type="ORF">CFP56_042319</name>
</gene>
<reference evidence="1" key="1">
    <citation type="submission" date="2017-12" db="EMBL/GenBank/DDBJ databases">
        <authorList>
            <person name="Barbosa P."/>
            <person name="Usie A."/>
            <person name="Ramos A.M."/>
        </authorList>
    </citation>
    <scope>NUCLEOTIDE SEQUENCE</scope>
    <source>
        <strain evidence="1">HL8</strain>
        <tissue evidence="1">Leaves</tissue>
    </source>
</reference>
<reference evidence="1 3" key="2">
    <citation type="journal article" date="2018" name="Sci. Data">
        <title>The draft genome sequence of cork oak.</title>
        <authorList>
            <person name="Ramos A.M."/>
            <person name="Usie A."/>
            <person name="Barbosa P."/>
            <person name="Barros P.M."/>
            <person name="Capote T."/>
            <person name="Chaves I."/>
            <person name="Simoes F."/>
            <person name="Abreu I."/>
            <person name="Carrasquinho I."/>
            <person name="Faro C."/>
            <person name="Guimaraes J.B."/>
            <person name="Mendonca D."/>
            <person name="Nobrega F."/>
            <person name="Rodrigues L."/>
            <person name="Saibo N.J.M."/>
            <person name="Varela M.C."/>
            <person name="Egas C."/>
            <person name="Matos J."/>
            <person name="Miguel C.M."/>
            <person name="Oliveira M.M."/>
            <person name="Ricardo C.P."/>
            <person name="Goncalves S."/>
        </authorList>
    </citation>
    <scope>NUCLEOTIDE SEQUENCE [LARGE SCALE GENOMIC DNA]</scope>
    <source>
        <strain evidence="3">cv. HL8</strain>
        <strain evidence="1">HL8</strain>
    </source>
</reference>
<evidence type="ECO:0000313" key="2">
    <source>
        <dbReference type="EMBL" id="KAK7851381.1"/>
    </source>
</evidence>
<accession>A0AAW0LID8</accession>
<dbReference type="Proteomes" id="UP000237347">
    <property type="component" value="Unassembled WGS sequence"/>
</dbReference>
<proteinExistence type="predicted"/>
<reference evidence="1" key="3">
    <citation type="submission" date="2023-07" db="EMBL/GenBank/DDBJ databases">
        <title>An improved reference 1 genome and first organelle genomes of Quercus suber.</title>
        <authorList>
            <consortium name="Genosuber Consortium"/>
            <person name="Usie A."/>
            <person name="Serra O."/>
            <person name="Barros P."/>
        </authorList>
    </citation>
    <scope>NUCLEOTIDE SEQUENCE</scope>
    <source>
        <strain evidence="1">HL8</strain>
        <tissue evidence="1">Leaves</tissue>
    </source>
</reference>
<protein>
    <submittedName>
        <fullName evidence="1">Uncharacterized protein</fullName>
    </submittedName>
</protein>
<dbReference type="EMBL" id="PKMF04000088">
    <property type="protein sequence ID" value="KAK7851373.1"/>
    <property type="molecule type" value="Genomic_DNA"/>
</dbReference>
<evidence type="ECO:0000313" key="3">
    <source>
        <dbReference type="Proteomes" id="UP000237347"/>
    </source>
</evidence>